<keyword evidence="1" id="KW-0472">Membrane</keyword>
<evidence type="ECO:0000313" key="3">
    <source>
        <dbReference type="EMBL" id="KAK7510916.1"/>
    </source>
</evidence>
<protein>
    <submittedName>
        <fullName evidence="3">Uncharacterized protein</fullName>
    </submittedName>
</protein>
<accession>A0ABR1KAB8</accession>
<organism evidence="3 4">
    <name type="scientific">Phyllosticta citriasiana</name>
    <dbReference type="NCBI Taxonomy" id="595635"/>
    <lineage>
        <taxon>Eukaryota</taxon>
        <taxon>Fungi</taxon>
        <taxon>Dikarya</taxon>
        <taxon>Ascomycota</taxon>
        <taxon>Pezizomycotina</taxon>
        <taxon>Dothideomycetes</taxon>
        <taxon>Dothideomycetes incertae sedis</taxon>
        <taxon>Botryosphaeriales</taxon>
        <taxon>Phyllostictaceae</taxon>
        <taxon>Phyllosticta</taxon>
    </lineage>
</organism>
<feature type="transmembrane region" description="Helical" evidence="1">
    <location>
        <begin position="111"/>
        <end position="130"/>
    </location>
</feature>
<reference evidence="3 4" key="1">
    <citation type="submission" date="2024-04" db="EMBL/GenBank/DDBJ databases">
        <title>Phyllosticta paracitricarpa is synonymous to the EU quarantine fungus P. citricarpa based on phylogenomic analyses.</title>
        <authorList>
            <consortium name="Lawrence Berkeley National Laboratory"/>
            <person name="Van Ingen-Buijs V.A."/>
            <person name="Van Westerhoven A.C."/>
            <person name="Haridas S."/>
            <person name="Skiadas P."/>
            <person name="Martin F."/>
            <person name="Groenewald J.Z."/>
            <person name="Crous P.W."/>
            <person name="Seidl M.F."/>
        </authorList>
    </citation>
    <scope>NUCLEOTIDE SEQUENCE [LARGE SCALE GENOMIC DNA]</scope>
    <source>
        <strain evidence="3 4">CBS 123371</strain>
    </source>
</reference>
<keyword evidence="1" id="KW-1133">Transmembrane helix</keyword>
<sequence>MKTWCGWRRRWHCLVGLCGGVPTLQCLVGPSCPRGVVLESSQEQTADSRQQTAGSRESIFAVIGSACVSYYLLLLLTLLVHDAILKARFMFGAQMDGWIDRLRGWVVKKGILWGFGSVGGTFLSGLLCVLRQSW</sequence>
<keyword evidence="4" id="KW-1185">Reference proteome</keyword>
<feature type="chain" id="PRO_5045790381" evidence="2">
    <location>
        <begin position="27"/>
        <end position="134"/>
    </location>
</feature>
<evidence type="ECO:0000256" key="1">
    <source>
        <dbReference type="SAM" id="Phobius"/>
    </source>
</evidence>
<name>A0ABR1KAB8_9PEZI</name>
<evidence type="ECO:0000313" key="4">
    <source>
        <dbReference type="Proteomes" id="UP001363622"/>
    </source>
</evidence>
<gene>
    <name evidence="3" type="ORF">IWZ03DRAFT_71088</name>
</gene>
<proteinExistence type="predicted"/>
<comment type="caution">
    <text evidence="3">The sequence shown here is derived from an EMBL/GenBank/DDBJ whole genome shotgun (WGS) entry which is preliminary data.</text>
</comment>
<evidence type="ECO:0000256" key="2">
    <source>
        <dbReference type="SAM" id="SignalP"/>
    </source>
</evidence>
<dbReference type="Proteomes" id="UP001363622">
    <property type="component" value="Unassembled WGS sequence"/>
</dbReference>
<dbReference type="EMBL" id="JBBPHU010000013">
    <property type="protein sequence ID" value="KAK7510916.1"/>
    <property type="molecule type" value="Genomic_DNA"/>
</dbReference>
<feature type="signal peptide" evidence="2">
    <location>
        <begin position="1"/>
        <end position="26"/>
    </location>
</feature>
<keyword evidence="1" id="KW-0812">Transmembrane</keyword>
<keyword evidence="2" id="KW-0732">Signal</keyword>
<feature type="transmembrane region" description="Helical" evidence="1">
    <location>
        <begin position="59"/>
        <end position="80"/>
    </location>
</feature>